<evidence type="ECO:0000313" key="2">
    <source>
        <dbReference type="EMBL" id="KAJ7755871.1"/>
    </source>
</evidence>
<dbReference type="Proteomes" id="UP001215598">
    <property type="component" value="Unassembled WGS sequence"/>
</dbReference>
<organism evidence="2 3">
    <name type="scientific">Mycena metata</name>
    <dbReference type="NCBI Taxonomy" id="1033252"/>
    <lineage>
        <taxon>Eukaryota</taxon>
        <taxon>Fungi</taxon>
        <taxon>Dikarya</taxon>
        <taxon>Basidiomycota</taxon>
        <taxon>Agaricomycotina</taxon>
        <taxon>Agaricomycetes</taxon>
        <taxon>Agaricomycetidae</taxon>
        <taxon>Agaricales</taxon>
        <taxon>Marasmiineae</taxon>
        <taxon>Mycenaceae</taxon>
        <taxon>Mycena</taxon>
    </lineage>
</organism>
<reference evidence="2" key="1">
    <citation type="submission" date="2023-03" db="EMBL/GenBank/DDBJ databases">
        <title>Massive genome expansion in bonnet fungi (Mycena s.s.) driven by repeated elements and novel gene families across ecological guilds.</title>
        <authorList>
            <consortium name="Lawrence Berkeley National Laboratory"/>
            <person name="Harder C.B."/>
            <person name="Miyauchi S."/>
            <person name="Viragh M."/>
            <person name="Kuo A."/>
            <person name="Thoen E."/>
            <person name="Andreopoulos B."/>
            <person name="Lu D."/>
            <person name="Skrede I."/>
            <person name="Drula E."/>
            <person name="Henrissat B."/>
            <person name="Morin E."/>
            <person name="Kohler A."/>
            <person name="Barry K."/>
            <person name="LaButti K."/>
            <person name="Morin E."/>
            <person name="Salamov A."/>
            <person name="Lipzen A."/>
            <person name="Mereny Z."/>
            <person name="Hegedus B."/>
            <person name="Baldrian P."/>
            <person name="Stursova M."/>
            <person name="Weitz H."/>
            <person name="Taylor A."/>
            <person name="Grigoriev I.V."/>
            <person name="Nagy L.G."/>
            <person name="Martin F."/>
            <person name="Kauserud H."/>
        </authorList>
    </citation>
    <scope>NUCLEOTIDE SEQUENCE</scope>
    <source>
        <strain evidence="2">CBHHK182m</strain>
    </source>
</reference>
<evidence type="ECO:0000313" key="3">
    <source>
        <dbReference type="Proteomes" id="UP001215598"/>
    </source>
</evidence>
<keyword evidence="3" id="KW-1185">Reference proteome</keyword>
<sequence>MGKDKAAKPKVTISAPPEVAPKAKNDGAKRPSPSPPRPKLAVPPPKIEKAKSERSNTPDLATKRSVPQRRRTNSLQAKEKPKVLVTNSPNQLSQTPYTELEPHAKIPWVSTFREGFGINALTGEFMAQSALQHFDMKESSKPGNSQISVERLQWTGVKDLQDGFEIEAGGTVNVLGPIGANAKFASVLSQTTSTSTILIQYKVEADFSVDWIPDSVKLKPGLDKLTDKEFRAEYGDYFIAGYQKAYSCRMIVVCKINEEAVTKSLEQEVVALVDRYFKGKIKFFDIEKQTESFSFLSVIVDADGCSTDASSVFSVPVADAPKTLKNVLKNPRGVPRVAFLYHYSRLGSCKLSRRVDVPKDLFEKVRAMRSLSAYVQASLLHPALHEFHWDRRTSTAVLKRFEDQQKFLLSTGKINKQTENIDTLHRDLTTKKNKADALILRYDFIRLVVKMDKNIVAHQPASVNGQHFYRWDCGKTGGSKKLAELKKGYNLISFGPYKAFELEWQSPVTDVSPAVPQWLGGSSPRATMTFTTRGSDFPPPPRPPTPPNGFFKSRSPAPEHDGPGDSDTFAFCLVDHQPVYVLGWSMSCYWPEGKAKPTIEVEDPSNHIFSDRLSISVDASRSTRWFCRVTFVVKSSYNFPDLLAST</sequence>
<feature type="compositionally biased region" description="Polar residues" evidence="1">
    <location>
        <begin position="524"/>
        <end position="534"/>
    </location>
</feature>
<comment type="caution">
    <text evidence="2">The sequence shown here is derived from an EMBL/GenBank/DDBJ whole genome shotgun (WGS) entry which is preliminary data.</text>
</comment>
<evidence type="ECO:0000256" key="1">
    <source>
        <dbReference type="SAM" id="MobiDB-lite"/>
    </source>
</evidence>
<feature type="compositionally biased region" description="Polar residues" evidence="1">
    <location>
        <begin position="85"/>
        <end position="97"/>
    </location>
</feature>
<dbReference type="AlphaFoldDB" id="A0AAD7J2Z9"/>
<accession>A0AAD7J2Z9</accession>
<proteinExistence type="predicted"/>
<name>A0AAD7J2Z9_9AGAR</name>
<dbReference type="EMBL" id="JARKIB010000048">
    <property type="protein sequence ID" value="KAJ7755871.1"/>
    <property type="molecule type" value="Genomic_DNA"/>
</dbReference>
<feature type="compositionally biased region" description="Basic and acidic residues" evidence="1">
    <location>
        <begin position="46"/>
        <end position="56"/>
    </location>
</feature>
<feature type="region of interest" description="Disordered" evidence="1">
    <location>
        <begin position="1"/>
        <end position="97"/>
    </location>
</feature>
<feature type="compositionally biased region" description="Pro residues" evidence="1">
    <location>
        <begin position="537"/>
        <end position="547"/>
    </location>
</feature>
<feature type="compositionally biased region" description="Pro residues" evidence="1">
    <location>
        <begin position="32"/>
        <end position="45"/>
    </location>
</feature>
<gene>
    <name evidence="2" type="ORF">B0H16DRAFT_707078</name>
</gene>
<protein>
    <submittedName>
        <fullName evidence="2">Uncharacterized protein</fullName>
    </submittedName>
</protein>
<feature type="region of interest" description="Disordered" evidence="1">
    <location>
        <begin position="523"/>
        <end position="563"/>
    </location>
</feature>